<dbReference type="Gene3D" id="2.60.120.10">
    <property type="entry name" value="Jelly Rolls"/>
    <property type="match status" value="1"/>
</dbReference>
<dbReference type="CDD" id="cd02230">
    <property type="entry name" value="cupin_HP0902-like"/>
    <property type="match status" value="1"/>
</dbReference>
<organism evidence="2">
    <name type="scientific">uncultured Paludibacter sp</name>
    <dbReference type="NCBI Taxonomy" id="497635"/>
    <lineage>
        <taxon>Bacteria</taxon>
        <taxon>Pseudomonadati</taxon>
        <taxon>Bacteroidota</taxon>
        <taxon>Bacteroidia</taxon>
        <taxon>Bacteroidales</taxon>
        <taxon>Paludibacteraceae</taxon>
        <taxon>Paludibacter</taxon>
        <taxon>environmental samples</taxon>
    </lineage>
</organism>
<dbReference type="EMBL" id="UPXZ01000037">
    <property type="protein sequence ID" value="VBB47038.1"/>
    <property type="molecule type" value="Genomic_DNA"/>
</dbReference>
<name>A0A653AGA8_9BACT</name>
<dbReference type="Pfam" id="PF07883">
    <property type="entry name" value="Cupin_2"/>
    <property type="match status" value="1"/>
</dbReference>
<dbReference type="PANTHER" id="PTHR37694">
    <property type="entry name" value="SLR8022 PROTEIN"/>
    <property type="match status" value="1"/>
</dbReference>
<reference evidence="2" key="1">
    <citation type="submission" date="2018-07" db="EMBL/GenBank/DDBJ databases">
        <authorList>
            <consortium name="Genoscope - CEA"/>
            <person name="William W."/>
        </authorList>
    </citation>
    <scope>NUCLEOTIDE SEQUENCE</scope>
    <source>
        <strain evidence="2">IK1</strain>
    </source>
</reference>
<dbReference type="InterPro" id="IPR014710">
    <property type="entry name" value="RmlC-like_jellyroll"/>
</dbReference>
<evidence type="ECO:0000259" key="1">
    <source>
        <dbReference type="Pfam" id="PF07883"/>
    </source>
</evidence>
<accession>A0A653AGA8</accession>
<feature type="domain" description="Cupin type-2" evidence="1">
    <location>
        <begin position="40"/>
        <end position="97"/>
    </location>
</feature>
<evidence type="ECO:0000313" key="2">
    <source>
        <dbReference type="EMBL" id="VBB47038.1"/>
    </source>
</evidence>
<dbReference type="AlphaFoldDB" id="A0A653AGA8"/>
<gene>
    <name evidence="2" type="ORF">TRIP_D420015</name>
</gene>
<dbReference type="InterPro" id="IPR013096">
    <property type="entry name" value="Cupin_2"/>
</dbReference>
<proteinExistence type="predicted"/>
<dbReference type="InterPro" id="IPR011051">
    <property type="entry name" value="RmlC_Cupin_sf"/>
</dbReference>
<dbReference type="PANTHER" id="PTHR37694:SF1">
    <property type="entry name" value="SLR8022 PROTEIN"/>
    <property type="match status" value="1"/>
</dbReference>
<sequence length="107" mass="11765">MNIVFPTSTAFSLECSIEYSQGGIISKQITKKPSGNITLFSFDEGQGLTEHTASFDAVIQILDGEAEIKIDGNPYILNKGECIVMPANHPHAVYAVKRFKMLLTMIK</sequence>
<dbReference type="SUPFAM" id="SSF51182">
    <property type="entry name" value="RmlC-like cupins"/>
    <property type="match status" value="1"/>
</dbReference>
<protein>
    <submittedName>
        <fullName evidence="2">Cupin domain protein</fullName>
    </submittedName>
</protein>